<reference evidence="14 15" key="1">
    <citation type="journal article" date="2023" name="G3 (Bethesda)">
        <title>A high-quality reference genome for the fission yeast Schizosaccharomyces osmophilus.</title>
        <authorList>
            <person name="Jia G.S."/>
            <person name="Zhang W.C."/>
            <person name="Liang Y."/>
            <person name="Liu X.H."/>
            <person name="Rhind N."/>
            <person name="Pidoux A."/>
            <person name="Brysch-Herzberg M."/>
            <person name="Du L.L."/>
        </authorList>
    </citation>
    <scope>NUCLEOTIDE SEQUENCE [LARGE SCALE GENOMIC DNA]</scope>
    <source>
        <strain evidence="14 15">CBS 15793</strain>
    </source>
</reference>
<keyword evidence="15" id="KW-1185">Reference proteome</keyword>
<evidence type="ECO:0000256" key="5">
    <source>
        <dbReference type="ARBA" id="ARBA00022801"/>
    </source>
</evidence>
<dbReference type="KEGG" id="som:SOMG_04688"/>
<keyword evidence="6 12" id="KW-0862">Zinc</keyword>
<name>A0AAE9WGQ2_9SCHI</name>
<dbReference type="EMBL" id="CP115613">
    <property type="protein sequence ID" value="WBW74847.1"/>
    <property type="molecule type" value="Genomic_DNA"/>
</dbReference>
<keyword evidence="4 12" id="KW-0863">Zinc-finger</keyword>
<sequence length="203" mass="23876">MSSQKSILKKKESVEVQKKNQLNKWSKDLLQEAKNRLEYDNFVLEWIEKLVDPVDERTLDEAREFLRKSDYDQIVKERKLAHICGYPVCENAPRQQTRYRLENQGMVRYAGLNYYCSKNCFLNSCSFMVNLSDEPLWIRERAREILQHRFDPKKEANFQSKLESEDVEHVRMLLQGLPVGSKEVIGDIVEHPGNSVEKNQKPG</sequence>
<keyword evidence="8 12" id="KW-0539">Nucleus</keyword>
<dbReference type="GO" id="GO:0043175">
    <property type="term" value="F:RNA polymerase core enzyme binding"/>
    <property type="evidence" value="ECO:0007669"/>
    <property type="project" value="UniProtKB-UniRule"/>
</dbReference>
<dbReference type="InterPro" id="IPR007308">
    <property type="entry name" value="Rtr1/RPAP2_dom"/>
</dbReference>
<dbReference type="Pfam" id="PF04181">
    <property type="entry name" value="RPAP2_Rtr1"/>
    <property type="match status" value="1"/>
</dbReference>
<dbReference type="PANTHER" id="PTHR14732:SF0">
    <property type="entry name" value="RNA POLYMERASE II SUBUNIT B1 CTD PHOSPHATASE RPAP2-RELATED"/>
    <property type="match status" value="1"/>
</dbReference>
<protein>
    <recommendedName>
        <fullName evidence="12">RNA polymerase II subunit B1 CTD phosphatase RPAP2 homolog</fullName>
        <ecNumber evidence="12">3.1.3.16</ecNumber>
    </recommendedName>
</protein>
<evidence type="ECO:0000256" key="10">
    <source>
        <dbReference type="ARBA" id="ARBA00048336"/>
    </source>
</evidence>
<dbReference type="GO" id="GO:0008270">
    <property type="term" value="F:zinc ion binding"/>
    <property type="evidence" value="ECO:0007669"/>
    <property type="project" value="UniProtKB-KW"/>
</dbReference>
<keyword evidence="7 12" id="KW-0904">Protein phosphatase</keyword>
<dbReference type="GO" id="GO:0005737">
    <property type="term" value="C:cytoplasm"/>
    <property type="evidence" value="ECO:0007669"/>
    <property type="project" value="TreeGrafter"/>
</dbReference>
<dbReference type="GO" id="GO:0005634">
    <property type="term" value="C:nucleus"/>
    <property type="evidence" value="ECO:0007669"/>
    <property type="project" value="UniProtKB-SubCell"/>
</dbReference>
<gene>
    <name evidence="14" type="primary">rtr1</name>
    <name evidence="14" type="ORF">SOMG_04688</name>
</gene>
<accession>A0AAE9WGQ2</accession>
<dbReference type="InterPro" id="IPR038534">
    <property type="entry name" value="Rtr1/RPAP2_sf"/>
</dbReference>
<keyword evidence="5 12" id="KW-0378">Hydrolase</keyword>
<evidence type="ECO:0000313" key="15">
    <source>
        <dbReference type="Proteomes" id="UP001212411"/>
    </source>
</evidence>
<dbReference type="EC" id="3.1.3.16" evidence="12"/>
<evidence type="ECO:0000256" key="1">
    <source>
        <dbReference type="ARBA" id="ARBA00004123"/>
    </source>
</evidence>
<comment type="function">
    <text evidence="12">Putative RNA polymerase II subunit B1 C-terminal domain (CTD) phosphatase involved in RNA polymerase II transcription regulation.</text>
</comment>
<evidence type="ECO:0000256" key="4">
    <source>
        <dbReference type="ARBA" id="ARBA00022771"/>
    </source>
</evidence>
<evidence type="ECO:0000256" key="9">
    <source>
        <dbReference type="ARBA" id="ARBA00047761"/>
    </source>
</evidence>
<evidence type="ECO:0000256" key="2">
    <source>
        <dbReference type="ARBA" id="ARBA00005676"/>
    </source>
</evidence>
<feature type="domain" description="RTR1-type" evidence="13">
    <location>
        <begin position="61"/>
        <end position="140"/>
    </location>
</feature>
<dbReference type="PANTHER" id="PTHR14732">
    <property type="entry name" value="RNA POLYMERASE II SUBUNIT B1 CTD PHOSPHATASE RPAP2-RELATED"/>
    <property type="match status" value="1"/>
</dbReference>
<evidence type="ECO:0000256" key="8">
    <source>
        <dbReference type="ARBA" id="ARBA00023242"/>
    </source>
</evidence>
<dbReference type="Proteomes" id="UP001212411">
    <property type="component" value="Chromosome 3"/>
</dbReference>
<dbReference type="RefSeq" id="XP_056039090.1">
    <property type="nucleotide sequence ID" value="XM_056183467.1"/>
</dbReference>
<comment type="similarity">
    <text evidence="2 11 12">Belongs to the RPAP2 family.</text>
</comment>
<comment type="subcellular location">
    <subcellularLocation>
        <location evidence="1 12">Nucleus</location>
    </subcellularLocation>
</comment>
<dbReference type="Gene3D" id="1.25.40.820">
    <property type="match status" value="1"/>
</dbReference>
<comment type="catalytic activity">
    <reaction evidence="9 12">
        <text>O-phospho-L-seryl-[protein] + H2O = L-seryl-[protein] + phosphate</text>
        <dbReference type="Rhea" id="RHEA:20629"/>
        <dbReference type="Rhea" id="RHEA-COMP:9863"/>
        <dbReference type="Rhea" id="RHEA-COMP:11604"/>
        <dbReference type="ChEBI" id="CHEBI:15377"/>
        <dbReference type="ChEBI" id="CHEBI:29999"/>
        <dbReference type="ChEBI" id="CHEBI:43474"/>
        <dbReference type="ChEBI" id="CHEBI:83421"/>
        <dbReference type="EC" id="3.1.3.16"/>
    </reaction>
</comment>
<keyword evidence="3 12" id="KW-0479">Metal-binding</keyword>
<evidence type="ECO:0000256" key="12">
    <source>
        <dbReference type="RuleBase" id="RU367080"/>
    </source>
</evidence>
<evidence type="ECO:0000256" key="3">
    <source>
        <dbReference type="ARBA" id="ARBA00022723"/>
    </source>
</evidence>
<dbReference type="InterPro" id="IPR039693">
    <property type="entry name" value="Rtr1/RPAP2"/>
</dbReference>
<evidence type="ECO:0000313" key="14">
    <source>
        <dbReference type="EMBL" id="WBW74847.1"/>
    </source>
</evidence>
<proteinExistence type="inferred from homology"/>
<dbReference type="AlphaFoldDB" id="A0AAE9WGQ2"/>
<evidence type="ECO:0000256" key="7">
    <source>
        <dbReference type="ARBA" id="ARBA00022912"/>
    </source>
</evidence>
<evidence type="ECO:0000256" key="6">
    <source>
        <dbReference type="ARBA" id="ARBA00022833"/>
    </source>
</evidence>
<dbReference type="GeneID" id="80878156"/>
<dbReference type="GO" id="GO:0008420">
    <property type="term" value="F:RNA polymerase II CTD heptapeptide repeat phosphatase activity"/>
    <property type="evidence" value="ECO:0007669"/>
    <property type="project" value="UniProtKB-UniRule"/>
</dbReference>
<organism evidence="14 15">
    <name type="scientific">Schizosaccharomyces osmophilus</name>
    <dbReference type="NCBI Taxonomy" id="2545709"/>
    <lineage>
        <taxon>Eukaryota</taxon>
        <taxon>Fungi</taxon>
        <taxon>Dikarya</taxon>
        <taxon>Ascomycota</taxon>
        <taxon>Taphrinomycotina</taxon>
        <taxon>Schizosaccharomycetes</taxon>
        <taxon>Schizosaccharomycetales</taxon>
        <taxon>Schizosaccharomycetaceae</taxon>
        <taxon>Schizosaccharomyces</taxon>
    </lineage>
</organism>
<evidence type="ECO:0000259" key="13">
    <source>
        <dbReference type="PROSITE" id="PS51479"/>
    </source>
</evidence>
<comment type="catalytic activity">
    <reaction evidence="10 12">
        <text>O-phospho-L-threonyl-[protein] + H2O = L-threonyl-[protein] + phosphate</text>
        <dbReference type="Rhea" id="RHEA:47004"/>
        <dbReference type="Rhea" id="RHEA-COMP:11060"/>
        <dbReference type="Rhea" id="RHEA-COMP:11605"/>
        <dbReference type="ChEBI" id="CHEBI:15377"/>
        <dbReference type="ChEBI" id="CHEBI:30013"/>
        <dbReference type="ChEBI" id="CHEBI:43474"/>
        <dbReference type="ChEBI" id="CHEBI:61977"/>
        <dbReference type="EC" id="3.1.3.16"/>
    </reaction>
</comment>
<evidence type="ECO:0000256" key="11">
    <source>
        <dbReference type="PROSITE-ProRule" id="PRU00812"/>
    </source>
</evidence>
<dbReference type="PROSITE" id="PS51479">
    <property type="entry name" value="ZF_RTR1"/>
    <property type="match status" value="1"/>
</dbReference>